<sequence length="967" mass="110508">MAEAQTFELLKKKRKSFRTAVTKVVNELEAELSNSDLNVDRLSELVETLSIKFEPLTLVDQQLEPLFKPEQFDGEFEITEEYREKVLLWQFRAKKKINEFSKPRVTSPSFQTTLSQSQGEQFRNSDNIRIKVPKYHITRFYGDDASKWLTFWNSFETAVHNNESLNKVDKFNYLKAHLGGSALNTVEGFPISAKAYDEAVKLLKNRFANPEILIQAHMNKILSLQPLKNSNDLRSFRKFVDNCNVQLRSLNSLGVSSANYGKILCPMLLKLIPSDLLLDYNKLQLQQNGSGSDIQQLLSFLTQSLTAREQTYSTNKSSFELYDCRQETKSNFSREHRSHKQQNEKSFHTACELLTAPVKENKDKIKLSCIFCESMTHNSNECKYVINLSLEERKNILLRKGACFNCLKVAKHLSRNCPMNKTKCEICSGLHHKFFCFKQQKREIESLSTDLTNQNTGEVFLQTLTVYIENKNSKQLVRAILDTGSQKSYISEYAAKFIGSDIVGKLFTGEVKQLSEGLTAVNTHLGWTVMGKLNNESKFKSENSLLVHSLLTNREKISDLWELDSLGIKDPSEKRSKLELQDLALKHFENTILRDDEVIKARINYKYAQLDHDGDQMLMYRLRKNYWILKGIRTIKEVIKICIICKRSNVKPISVSERLLLKDRVRDTAIFEIKGKDLARPQNLKNREKNWILILICTVYRAIYLELLTSIWTESGTNFEGDYRLYQKVNLEKLKNLEKLNPISWKFIPPQALWWGGFWDHTRRINWNLGKILKLYPGKDEKVRAAQVKTKLGTFLRPVQKLYLLEVMEKTKSSVHPTNSPLFSDANDGSHLPINIDPELSKHRGAATPLTQPCSSVSNGGARLEPRAETSSHQQAETSAMQPCSSVSNGGGGLKLRAETSGHQQAETSSMQPCSSVSDGEAGVEPRVETLELPDDLTSDVGLQQPTPRRSRYGRLLKLRKGLVDSY</sequence>
<dbReference type="InterPro" id="IPR005312">
    <property type="entry name" value="DUF1759"/>
</dbReference>
<reference evidence="3" key="1">
    <citation type="submission" date="2020-07" db="EMBL/GenBank/DDBJ databases">
        <title>Multicomponent nature underlies the extraordinary mechanical properties of spider dragline silk.</title>
        <authorList>
            <person name="Kono N."/>
            <person name="Nakamura H."/>
            <person name="Mori M."/>
            <person name="Yoshida Y."/>
            <person name="Ohtoshi R."/>
            <person name="Malay A.D."/>
            <person name="Moran D.A.P."/>
            <person name="Tomita M."/>
            <person name="Numata K."/>
            <person name="Arakawa K."/>
        </authorList>
    </citation>
    <scope>NUCLEOTIDE SEQUENCE</scope>
</reference>
<dbReference type="GO" id="GO:0006508">
    <property type="term" value="P:proteolysis"/>
    <property type="evidence" value="ECO:0007669"/>
    <property type="project" value="InterPro"/>
</dbReference>
<dbReference type="GO" id="GO:0008270">
    <property type="term" value="F:zinc ion binding"/>
    <property type="evidence" value="ECO:0007669"/>
    <property type="project" value="InterPro"/>
</dbReference>
<dbReference type="InterPro" id="IPR040676">
    <property type="entry name" value="DUF5641"/>
</dbReference>
<dbReference type="InterPro" id="IPR001969">
    <property type="entry name" value="Aspartic_peptidase_AS"/>
</dbReference>
<feature type="compositionally biased region" description="Polar residues" evidence="1">
    <location>
        <begin position="901"/>
        <end position="918"/>
    </location>
</feature>
<evidence type="ECO:0000259" key="2">
    <source>
        <dbReference type="SMART" id="SM00343"/>
    </source>
</evidence>
<evidence type="ECO:0000313" key="4">
    <source>
        <dbReference type="Proteomes" id="UP000887116"/>
    </source>
</evidence>
<accession>A0A8X6KT43</accession>
<dbReference type="Proteomes" id="UP000887116">
    <property type="component" value="Unassembled WGS sequence"/>
</dbReference>
<dbReference type="Pfam" id="PF18701">
    <property type="entry name" value="DUF5641"/>
    <property type="match status" value="1"/>
</dbReference>
<dbReference type="PROSITE" id="PS00141">
    <property type="entry name" value="ASP_PROTEASE"/>
    <property type="match status" value="1"/>
</dbReference>
<protein>
    <submittedName>
        <fullName evidence="3">Transposon Ty3-G Gag-Pol polyprotein</fullName>
    </submittedName>
</protein>
<proteinExistence type="predicted"/>
<evidence type="ECO:0000313" key="3">
    <source>
        <dbReference type="EMBL" id="GFQ84109.1"/>
    </source>
</evidence>
<organism evidence="3 4">
    <name type="scientific">Trichonephila clavata</name>
    <name type="common">Joro spider</name>
    <name type="synonym">Nephila clavata</name>
    <dbReference type="NCBI Taxonomy" id="2740835"/>
    <lineage>
        <taxon>Eukaryota</taxon>
        <taxon>Metazoa</taxon>
        <taxon>Ecdysozoa</taxon>
        <taxon>Arthropoda</taxon>
        <taxon>Chelicerata</taxon>
        <taxon>Arachnida</taxon>
        <taxon>Araneae</taxon>
        <taxon>Araneomorphae</taxon>
        <taxon>Entelegynae</taxon>
        <taxon>Araneoidea</taxon>
        <taxon>Nephilidae</taxon>
        <taxon>Trichonephila</taxon>
    </lineage>
</organism>
<dbReference type="GO" id="GO:0003676">
    <property type="term" value="F:nucleic acid binding"/>
    <property type="evidence" value="ECO:0007669"/>
    <property type="project" value="InterPro"/>
</dbReference>
<dbReference type="PANTHER" id="PTHR47331">
    <property type="entry name" value="PHD-TYPE DOMAIN-CONTAINING PROTEIN"/>
    <property type="match status" value="1"/>
</dbReference>
<feature type="domain" description="CCHC-type" evidence="2">
    <location>
        <begin position="368"/>
        <end position="384"/>
    </location>
</feature>
<keyword evidence="4" id="KW-1185">Reference proteome</keyword>
<feature type="compositionally biased region" description="Polar residues" evidence="1">
    <location>
        <begin position="871"/>
        <end position="888"/>
    </location>
</feature>
<comment type="caution">
    <text evidence="3">The sequence shown here is derived from an EMBL/GenBank/DDBJ whole genome shotgun (WGS) entry which is preliminary data.</text>
</comment>
<gene>
    <name evidence="3" type="primary">X975_08702</name>
    <name evidence="3" type="ORF">TNCT_706701</name>
</gene>
<feature type="region of interest" description="Disordered" evidence="1">
    <location>
        <begin position="814"/>
        <end position="923"/>
    </location>
</feature>
<dbReference type="AlphaFoldDB" id="A0A8X6KT43"/>
<dbReference type="GO" id="GO:0004190">
    <property type="term" value="F:aspartic-type endopeptidase activity"/>
    <property type="evidence" value="ECO:0007669"/>
    <property type="project" value="InterPro"/>
</dbReference>
<dbReference type="PANTHER" id="PTHR47331:SF5">
    <property type="entry name" value="RIBONUCLEASE H"/>
    <property type="match status" value="1"/>
</dbReference>
<feature type="domain" description="CCHC-type" evidence="2">
    <location>
        <begin position="402"/>
        <end position="419"/>
    </location>
</feature>
<name>A0A8X6KT43_TRICU</name>
<evidence type="ECO:0000256" key="1">
    <source>
        <dbReference type="SAM" id="MobiDB-lite"/>
    </source>
</evidence>
<dbReference type="OrthoDB" id="6433571at2759"/>
<dbReference type="SMART" id="SM00343">
    <property type="entry name" value="ZnF_C2HC"/>
    <property type="match status" value="2"/>
</dbReference>
<dbReference type="Pfam" id="PF03564">
    <property type="entry name" value="DUF1759"/>
    <property type="match status" value="1"/>
</dbReference>
<dbReference type="InterPro" id="IPR001878">
    <property type="entry name" value="Znf_CCHC"/>
</dbReference>
<dbReference type="EMBL" id="BMAO01002894">
    <property type="protein sequence ID" value="GFQ84109.1"/>
    <property type="molecule type" value="Genomic_DNA"/>
</dbReference>
<feature type="compositionally biased region" description="Polar residues" evidence="1">
    <location>
        <begin position="849"/>
        <end position="859"/>
    </location>
</feature>